<dbReference type="AlphaFoldDB" id="A0AAX4HYJ4"/>
<feature type="coiled-coil region" evidence="1">
    <location>
        <begin position="367"/>
        <end position="409"/>
    </location>
</feature>
<gene>
    <name evidence="2" type="ORF">CDEST_01265</name>
</gene>
<dbReference type="Proteomes" id="UP001322277">
    <property type="component" value="Chromosome 1"/>
</dbReference>
<sequence>MAGLRTPTIEMPLMDDVQARLLDVLDRGGSLYELSLLLPEVSKALAVAGMPAIPHATVAQLSNDHLRQHESLEVLQVAPRKLLVSMIRGTVAYDCAQDPSEEYGSQTDEPGVYVIAVGIHGRGGKFLNWDELGFVATVIDEYADAFEIRERRGVLTLDEEEKLQQADRIDAAYGLAPGKAGMRFIESASIVGKARELANGIRRRIIQPYPGPAAGEVHQTQSPQYIGCSTKLSGRLKDYDVATGLKLVNRPLALLVHVLKSLGHEPFLTRRVVVKVYRASQLQVAERLFIALARSYLWQDGLNVAEGGSRAGINGPRLADSKDSVWVRSSIMRTNLDLSMEDVAERQEYLHNIVAIDDLQVRINSKIRQINQNLASLDEAVEFQERNIRPAMEAKAEALRQQLDKAVAQRVLWKELDELASLMSKCMSSPRSEVPPISTVV</sequence>
<name>A0AAX4HYJ4_9PEZI</name>
<keyword evidence="3" id="KW-1185">Reference proteome</keyword>
<evidence type="ECO:0000313" key="3">
    <source>
        <dbReference type="Proteomes" id="UP001322277"/>
    </source>
</evidence>
<evidence type="ECO:0000256" key="1">
    <source>
        <dbReference type="SAM" id="Coils"/>
    </source>
</evidence>
<evidence type="ECO:0000313" key="2">
    <source>
        <dbReference type="EMBL" id="WQF76251.1"/>
    </source>
</evidence>
<dbReference type="KEGG" id="cdet:87937768"/>
<accession>A0AAX4HYJ4</accession>
<proteinExistence type="predicted"/>
<dbReference type="RefSeq" id="XP_062773475.1">
    <property type="nucleotide sequence ID" value="XM_062917424.1"/>
</dbReference>
<organism evidence="2 3">
    <name type="scientific">Colletotrichum destructivum</name>
    <dbReference type="NCBI Taxonomy" id="34406"/>
    <lineage>
        <taxon>Eukaryota</taxon>
        <taxon>Fungi</taxon>
        <taxon>Dikarya</taxon>
        <taxon>Ascomycota</taxon>
        <taxon>Pezizomycotina</taxon>
        <taxon>Sordariomycetes</taxon>
        <taxon>Hypocreomycetidae</taxon>
        <taxon>Glomerellales</taxon>
        <taxon>Glomerellaceae</taxon>
        <taxon>Colletotrichum</taxon>
        <taxon>Colletotrichum destructivum species complex</taxon>
    </lineage>
</organism>
<keyword evidence="1" id="KW-0175">Coiled coil</keyword>
<dbReference type="GeneID" id="87937768"/>
<reference evidence="3" key="1">
    <citation type="journal article" date="2023" name="bioRxiv">
        <title>Complete genome of the Medicago anthracnose fungus, Colletotrichum destructivum, reveals a mini-chromosome-like region within a core chromosome.</title>
        <authorList>
            <person name="Lapalu N."/>
            <person name="Simon A."/>
            <person name="Lu A."/>
            <person name="Plaumann P.-L."/>
            <person name="Amselem J."/>
            <person name="Pigne S."/>
            <person name="Auger A."/>
            <person name="Koch C."/>
            <person name="Dallery J.-F."/>
            <person name="O'Connell R.J."/>
        </authorList>
    </citation>
    <scope>NUCLEOTIDE SEQUENCE [LARGE SCALE GENOMIC DNA]</scope>
    <source>
        <strain evidence="3">CBS 520.97</strain>
    </source>
</reference>
<protein>
    <submittedName>
        <fullName evidence="2">Uncharacterized protein</fullName>
    </submittedName>
</protein>
<dbReference type="EMBL" id="CP137305">
    <property type="protein sequence ID" value="WQF76251.1"/>
    <property type="molecule type" value="Genomic_DNA"/>
</dbReference>